<evidence type="ECO:0000313" key="8">
    <source>
        <dbReference type="EMBL" id="MBK1786838.1"/>
    </source>
</evidence>
<dbReference type="AlphaFoldDB" id="A0A934V7K7"/>
<dbReference type="Proteomes" id="UP000635245">
    <property type="component" value="Unassembled WGS sequence"/>
</dbReference>
<dbReference type="InterPro" id="IPR027417">
    <property type="entry name" value="P-loop_NTPase"/>
</dbReference>
<keyword evidence="2 5" id="KW-0378">Hydrolase</keyword>
<feature type="region of interest" description="Disordered" evidence="6">
    <location>
        <begin position="468"/>
        <end position="493"/>
    </location>
</feature>
<dbReference type="PROSITE" id="PS51198">
    <property type="entry name" value="UVRD_HELICASE_ATP_BIND"/>
    <property type="match status" value="1"/>
</dbReference>
<evidence type="ECO:0000256" key="5">
    <source>
        <dbReference type="PROSITE-ProRule" id="PRU00560"/>
    </source>
</evidence>
<dbReference type="RefSeq" id="WP_200320780.1">
    <property type="nucleotide sequence ID" value="NZ_JAENJH010000005.1"/>
</dbReference>
<comment type="caution">
    <text evidence="8">The sequence shown here is derived from an EMBL/GenBank/DDBJ whole genome shotgun (WGS) entry which is preliminary data.</text>
</comment>
<organism evidence="8 9">
    <name type="scientific">Prauserella cavernicola</name>
    <dbReference type="NCBI Taxonomy" id="2800127"/>
    <lineage>
        <taxon>Bacteria</taxon>
        <taxon>Bacillati</taxon>
        <taxon>Actinomycetota</taxon>
        <taxon>Actinomycetes</taxon>
        <taxon>Pseudonocardiales</taxon>
        <taxon>Pseudonocardiaceae</taxon>
        <taxon>Prauserella</taxon>
    </lineage>
</organism>
<evidence type="ECO:0000256" key="2">
    <source>
        <dbReference type="ARBA" id="ARBA00022801"/>
    </source>
</evidence>
<keyword evidence="1 5" id="KW-0547">Nucleotide-binding</keyword>
<keyword evidence="4 5" id="KW-0067">ATP-binding</keyword>
<feature type="binding site" evidence="5">
    <location>
        <begin position="210"/>
        <end position="217"/>
    </location>
    <ligand>
        <name>ATP</name>
        <dbReference type="ChEBI" id="CHEBI:30616"/>
    </ligand>
</feature>
<evidence type="ECO:0000256" key="4">
    <source>
        <dbReference type="ARBA" id="ARBA00022840"/>
    </source>
</evidence>
<dbReference type="SUPFAM" id="SSF52540">
    <property type="entry name" value="P-loop containing nucleoside triphosphate hydrolases"/>
    <property type="match status" value="1"/>
</dbReference>
<evidence type="ECO:0000313" key="9">
    <source>
        <dbReference type="Proteomes" id="UP000635245"/>
    </source>
</evidence>
<sequence length="716" mass="79787">MSEPRVRRAEIAIEQSHVDRVYARLAELRTQAEAMRAKGYEIGHGAQREAVFEQASMLFERDMMVYHANQTLQTLDAEYEGLVFGRLDQSAPETVYVGRLGIRDAEFENLVTDWRAPAAAAFYQATAEEPMDVVRRRVIRCSGQSVLDVDDDVLIPDAVPEDMNVVGEGALMAALGRARGEKMRDIVATIQKEQDDVIRAPWRGVTEITGGPGTGKTAVALHRAAYLLYRYRRQLGGAGVLVVGPSGVFTNYISRVLPSMGETNVELRALSEVLDGIEATHHDPAPLAAVKGSLRMRKVLLKALRDTPPDAPTEMKIVYRGEVLKLGGKELERVRRKVHGHGGPPNRARVRAAETLLEALADKAEEYAKADGRTVDRQELITALGERIDFHRFLVVWWPVLYPAEVLRWLGDERRLARAAKQALRRDEITLLAASMADRSRGWSMADIALLDELRVLMGTPPKRRRRQLLQLDAEQDRDSRQQPTRNRPEHYDEYSHIVVDESQDLSPMQWRMVGRRGKYASWTIVGDPVQSSWPDPAEAAQARDQAFGTHTARRRYTLRTNYRNSAEIFDLAARVVAGHAEEGDLPHAVRTTGLVPQVRPIEPADTELAVHAAAKELLDSVDGTVGVICAMDRVPEVEDWLAGQAEERLKVVGSLDSKGLEYDGVVLLEPTELITESLTGRRVLYVALTRATQQLTVLASDDEWLDGNAAEPTAR</sequence>
<evidence type="ECO:0000259" key="7">
    <source>
        <dbReference type="PROSITE" id="PS51198"/>
    </source>
</evidence>
<dbReference type="GO" id="GO:0003677">
    <property type="term" value="F:DNA binding"/>
    <property type="evidence" value="ECO:0007669"/>
    <property type="project" value="InterPro"/>
</dbReference>
<dbReference type="Pfam" id="PF13245">
    <property type="entry name" value="AAA_19"/>
    <property type="match status" value="1"/>
</dbReference>
<dbReference type="InterPro" id="IPR014016">
    <property type="entry name" value="UvrD-like_ATP-bd"/>
</dbReference>
<dbReference type="GO" id="GO:0016787">
    <property type="term" value="F:hydrolase activity"/>
    <property type="evidence" value="ECO:0007669"/>
    <property type="project" value="UniProtKB-UniRule"/>
</dbReference>
<feature type="compositionally biased region" description="Basic and acidic residues" evidence="6">
    <location>
        <begin position="475"/>
        <end position="493"/>
    </location>
</feature>
<dbReference type="PANTHER" id="PTHR11070">
    <property type="entry name" value="UVRD / RECB / PCRA DNA HELICASE FAMILY MEMBER"/>
    <property type="match status" value="1"/>
</dbReference>
<dbReference type="GO" id="GO:0005524">
    <property type="term" value="F:ATP binding"/>
    <property type="evidence" value="ECO:0007669"/>
    <property type="project" value="UniProtKB-UniRule"/>
</dbReference>
<dbReference type="PANTHER" id="PTHR11070:SF45">
    <property type="entry name" value="DNA 3'-5' HELICASE"/>
    <property type="match status" value="1"/>
</dbReference>
<feature type="domain" description="UvrD-like helicase ATP-binding" evidence="7">
    <location>
        <begin position="189"/>
        <end position="566"/>
    </location>
</feature>
<dbReference type="InterPro" id="IPR000212">
    <property type="entry name" value="DNA_helicase_UvrD/REP"/>
</dbReference>
<dbReference type="InterPro" id="IPR027785">
    <property type="entry name" value="UvrD-like_helicase_C"/>
</dbReference>
<dbReference type="GO" id="GO:0005829">
    <property type="term" value="C:cytosol"/>
    <property type="evidence" value="ECO:0007669"/>
    <property type="project" value="TreeGrafter"/>
</dbReference>
<dbReference type="Gene3D" id="3.40.50.300">
    <property type="entry name" value="P-loop containing nucleotide triphosphate hydrolases"/>
    <property type="match status" value="3"/>
</dbReference>
<keyword evidence="3 5" id="KW-0347">Helicase</keyword>
<name>A0A934V7K7_9PSEU</name>
<dbReference type="GO" id="GO:0043138">
    <property type="term" value="F:3'-5' DNA helicase activity"/>
    <property type="evidence" value="ECO:0007669"/>
    <property type="project" value="TreeGrafter"/>
</dbReference>
<evidence type="ECO:0000256" key="1">
    <source>
        <dbReference type="ARBA" id="ARBA00022741"/>
    </source>
</evidence>
<dbReference type="EMBL" id="JAENJH010000005">
    <property type="protein sequence ID" value="MBK1786838.1"/>
    <property type="molecule type" value="Genomic_DNA"/>
</dbReference>
<evidence type="ECO:0000256" key="6">
    <source>
        <dbReference type="SAM" id="MobiDB-lite"/>
    </source>
</evidence>
<reference evidence="8" key="1">
    <citation type="submission" date="2020-12" db="EMBL/GenBank/DDBJ databases">
        <title>Prauserella sp. ASG 168, a novel actinomycete isolated from cave rock.</title>
        <authorList>
            <person name="Suriyachadkun C."/>
        </authorList>
    </citation>
    <scope>NUCLEOTIDE SEQUENCE</scope>
    <source>
        <strain evidence="8">ASG 168</strain>
    </source>
</reference>
<accession>A0A934V7K7</accession>
<evidence type="ECO:0000256" key="3">
    <source>
        <dbReference type="ARBA" id="ARBA00022806"/>
    </source>
</evidence>
<keyword evidence="9" id="KW-1185">Reference proteome</keyword>
<protein>
    <submittedName>
        <fullName evidence="8">AAA family ATPase</fullName>
    </submittedName>
</protein>
<gene>
    <name evidence="8" type="ORF">JHE00_21145</name>
</gene>
<dbReference type="GO" id="GO:0000725">
    <property type="term" value="P:recombinational repair"/>
    <property type="evidence" value="ECO:0007669"/>
    <property type="project" value="TreeGrafter"/>
</dbReference>
<proteinExistence type="predicted"/>
<dbReference type="Pfam" id="PF13538">
    <property type="entry name" value="UvrD_C_2"/>
    <property type="match status" value="1"/>
</dbReference>